<comment type="cofactor">
    <cofactor evidence="1 6">
        <name>heme</name>
        <dbReference type="ChEBI" id="CHEBI:30413"/>
    </cofactor>
</comment>
<dbReference type="Proteomes" id="UP001310594">
    <property type="component" value="Unassembled WGS sequence"/>
</dbReference>
<comment type="caution">
    <text evidence="8">The sequence shown here is derived from an EMBL/GenBank/DDBJ whole genome shotgun (WGS) entry which is preliminary data.</text>
</comment>
<dbReference type="GO" id="GO:0004497">
    <property type="term" value="F:monooxygenase activity"/>
    <property type="evidence" value="ECO:0007669"/>
    <property type="project" value="InterPro"/>
</dbReference>
<dbReference type="AlphaFoldDB" id="A0AAN7W061"/>
<evidence type="ECO:0000256" key="6">
    <source>
        <dbReference type="PIRSR" id="PIRSR602403-1"/>
    </source>
</evidence>
<accession>A0AAN7W061</accession>
<evidence type="ECO:0000256" key="5">
    <source>
        <dbReference type="ARBA" id="ARBA00023004"/>
    </source>
</evidence>
<dbReference type="Pfam" id="PF00067">
    <property type="entry name" value="p450"/>
    <property type="match status" value="1"/>
</dbReference>
<dbReference type="GO" id="GO:0005506">
    <property type="term" value="F:iron ion binding"/>
    <property type="evidence" value="ECO:0007669"/>
    <property type="project" value="InterPro"/>
</dbReference>
<keyword evidence="7" id="KW-1133">Transmembrane helix</keyword>
<proteinExistence type="inferred from homology"/>
<feature type="binding site" description="axial binding residue" evidence="6">
    <location>
        <position position="452"/>
    </location>
    <ligand>
        <name>heme</name>
        <dbReference type="ChEBI" id="CHEBI:30413"/>
    </ligand>
    <ligandPart>
        <name>Fe</name>
        <dbReference type="ChEBI" id="CHEBI:18248"/>
    </ligandPart>
</feature>
<evidence type="ECO:0000256" key="2">
    <source>
        <dbReference type="ARBA" id="ARBA00010617"/>
    </source>
</evidence>
<dbReference type="EMBL" id="JAVRQU010000015">
    <property type="protein sequence ID" value="KAK5694659.1"/>
    <property type="molecule type" value="Genomic_DNA"/>
</dbReference>
<dbReference type="InterPro" id="IPR036396">
    <property type="entry name" value="Cyt_P450_sf"/>
</dbReference>
<gene>
    <name evidence="8" type="ORF">LTR97_009249</name>
</gene>
<name>A0AAN7W061_9PEZI</name>
<evidence type="ECO:0000256" key="4">
    <source>
        <dbReference type="ARBA" id="ARBA00022723"/>
    </source>
</evidence>
<organism evidence="8 9">
    <name type="scientific">Elasticomyces elasticus</name>
    <dbReference type="NCBI Taxonomy" id="574655"/>
    <lineage>
        <taxon>Eukaryota</taxon>
        <taxon>Fungi</taxon>
        <taxon>Dikarya</taxon>
        <taxon>Ascomycota</taxon>
        <taxon>Pezizomycotina</taxon>
        <taxon>Dothideomycetes</taxon>
        <taxon>Dothideomycetidae</taxon>
        <taxon>Mycosphaerellales</taxon>
        <taxon>Teratosphaeriaceae</taxon>
        <taxon>Elasticomyces</taxon>
    </lineage>
</organism>
<dbReference type="InterPro" id="IPR001128">
    <property type="entry name" value="Cyt_P450"/>
</dbReference>
<dbReference type="SUPFAM" id="SSF48264">
    <property type="entry name" value="Cytochrome P450"/>
    <property type="match status" value="1"/>
</dbReference>
<dbReference type="PRINTS" id="PR00465">
    <property type="entry name" value="EP450IV"/>
</dbReference>
<dbReference type="GO" id="GO:0020037">
    <property type="term" value="F:heme binding"/>
    <property type="evidence" value="ECO:0007669"/>
    <property type="project" value="InterPro"/>
</dbReference>
<evidence type="ECO:0000256" key="3">
    <source>
        <dbReference type="ARBA" id="ARBA00022617"/>
    </source>
</evidence>
<protein>
    <recommendedName>
        <fullName evidence="10">Cytochrome P450 6A1</fullName>
    </recommendedName>
</protein>
<dbReference type="PANTHER" id="PTHR24304">
    <property type="entry name" value="CYTOCHROME P450 FAMILY 7"/>
    <property type="match status" value="1"/>
</dbReference>
<keyword evidence="3 6" id="KW-0349">Heme</keyword>
<dbReference type="InterPro" id="IPR050529">
    <property type="entry name" value="CYP450_sterol_14alpha_dmase"/>
</dbReference>
<evidence type="ECO:0000256" key="1">
    <source>
        <dbReference type="ARBA" id="ARBA00001971"/>
    </source>
</evidence>
<dbReference type="GO" id="GO:0016705">
    <property type="term" value="F:oxidoreductase activity, acting on paired donors, with incorporation or reduction of molecular oxygen"/>
    <property type="evidence" value="ECO:0007669"/>
    <property type="project" value="InterPro"/>
</dbReference>
<keyword evidence="7" id="KW-0812">Transmembrane</keyword>
<reference evidence="8" key="1">
    <citation type="submission" date="2023-08" db="EMBL/GenBank/DDBJ databases">
        <title>Black Yeasts Isolated from many extreme environments.</title>
        <authorList>
            <person name="Coleine C."/>
            <person name="Stajich J.E."/>
            <person name="Selbmann L."/>
        </authorList>
    </citation>
    <scope>NUCLEOTIDE SEQUENCE</scope>
    <source>
        <strain evidence="8">CCFEE 5810</strain>
    </source>
</reference>
<sequence length="514" mass="57564">MASLFLPNLDAKTFAVSLGVLAVLSSGLYYLFSRPPFPKNAPGLTPEAFPIIGSLQFFTERWDFFQRAMANAHGGNFSFYAGQHPVIGVAGEEARKVFFESKSLAFSEGYAAMLGGSPNVKKKGDNNNLLAEDVAGGSDFGAYFNKRLINMVKGPQLKKGLPLMLQDARAGLDRLAANPTGVTDPFDSIYRLVFQFTMRTVACNEIADDPKLLEQCLQHFERVEQSATPWQVMYPWMPLWSKVQRTRGGAQLYMIFKAVVDARRKSGIRGDDALQYLIDQGDDITHMLMFVLGALFAGQLNSGINAAWVLTYLANNHYWLDRVREEISSVAERYCSDSALPLKDKLMHVPIEAWESEFPLADMCLKDSIRLQALGCAFRKNVSDHDVPLNKAGTEVVPPNAYVAFAVGEVHYDPNIYEKPDEWDPSRYMPERAEDKKATYGWMGWGVARHPCLGMRFAKLEMNVILAFFVAYFDDFTLSDAQGNKTTRLPATDKNHHTAHKPAEKVYIKYQAKA</sequence>
<evidence type="ECO:0008006" key="10">
    <source>
        <dbReference type="Google" id="ProtNLM"/>
    </source>
</evidence>
<evidence type="ECO:0000313" key="8">
    <source>
        <dbReference type="EMBL" id="KAK5694659.1"/>
    </source>
</evidence>
<keyword evidence="7" id="KW-0472">Membrane</keyword>
<keyword evidence="4 6" id="KW-0479">Metal-binding</keyword>
<comment type="similarity">
    <text evidence="2">Belongs to the cytochrome P450 family.</text>
</comment>
<evidence type="ECO:0000313" key="9">
    <source>
        <dbReference type="Proteomes" id="UP001310594"/>
    </source>
</evidence>
<feature type="transmembrane region" description="Helical" evidence="7">
    <location>
        <begin position="14"/>
        <end position="32"/>
    </location>
</feature>
<keyword evidence="5 6" id="KW-0408">Iron</keyword>
<evidence type="ECO:0000256" key="7">
    <source>
        <dbReference type="SAM" id="Phobius"/>
    </source>
</evidence>
<dbReference type="InterPro" id="IPR002403">
    <property type="entry name" value="Cyt_P450_E_grp-IV"/>
</dbReference>
<dbReference type="Gene3D" id="1.10.630.10">
    <property type="entry name" value="Cytochrome P450"/>
    <property type="match status" value="1"/>
</dbReference>
<dbReference type="PANTHER" id="PTHR24304:SF2">
    <property type="entry name" value="24-HYDROXYCHOLESTEROL 7-ALPHA-HYDROXYLASE"/>
    <property type="match status" value="1"/>
</dbReference>